<dbReference type="CDD" id="cd05403">
    <property type="entry name" value="NT_KNTase_like"/>
    <property type="match status" value="1"/>
</dbReference>
<evidence type="ECO:0000313" key="1">
    <source>
        <dbReference type="EMBL" id="MBO0510406.1"/>
    </source>
</evidence>
<dbReference type="EMBL" id="JAFLRJ010000007">
    <property type="protein sequence ID" value="MBO0510406.1"/>
    <property type="molecule type" value="Genomic_DNA"/>
</dbReference>
<dbReference type="Gene3D" id="3.30.460.10">
    <property type="entry name" value="Beta Polymerase, domain 2"/>
    <property type="match status" value="1"/>
</dbReference>
<dbReference type="Proteomes" id="UP000664167">
    <property type="component" value="Unassembled WGS sequence"/>
</dbReference>
<dbReference type="RefSeq" id="WP_206959162.1">
    <property type="nucleotide sequence ID" value="NZ_BAAAJJ010000008.1"/>
</dbReference>
<dbReference type="InterPro" id="IPR043519">
    <property type="entry name" value="NT_sf"/>
</dbReference>
<proteinExistence type="predicted"/>
<name>A0A939JBX2_9ACTN</name>
<gene>
    <name evidence="1" type="ORF">J0695_01050</name>
</gene>
<protein>
    <submittedName>
        <fullName evidence="1">Nucleotidyltransferase domain-containing protein</fullName>
    </submittedName>
</protein>
<comment type="caution">
    <text evidence="1">The sequence shown here is derived from an EMBL/GenBank/DDBJ whole genome shotgun (WGS) entry which is preliminary data.</text>
</comment>
<sequence>MNPGEAARAVVEERHPAARAAFLGGSVLTARRTDRSDLDIVVLLPDGDPDVYRESFWYGPWPVELFSHTEARWRGFVDREIPLRRSPLLFMCAEGELLFDRDGGGALLAAEAARLVAAGPPAVTVEELEVERYRLTDLLDDLAGCTDPGERLCIVGDIARNTGRLLLLSQGAWLGGGKWLARRTDAVRPGFSGDMHRTVREALDGRTDALVALVDEVLALVGGRFWEGFRRG</sequence>
<organism evidence="1 2">
    <name type="scientific">Streptomyces beijiangensis</name>
    <dbReference type="NCBI Taxonomy" id="163361"/>
    <lineage>
        <taxon>Bacteria</taxon>
        <taxon>Bacillati</taxon>
        <taxon>Actinomycetota</taxon>
        <taxon>Actinomycetes</taxon>
        <taxon>Kitasatosporales</taxon>
        <taxon>Streptomycetaceae</taxon>
        <taxon>Streptomyces</taxon>
    </lineage>
</organism>
<keyword evidence="2" id="KW-1185">Reference proteome</keyword>
<dbReference type="SUPFAM" id="SSF81301">
    <property type="entry name" value="Nucleotidyltransferase"/>
    <property type="match status" value="1"/>
</dbReference>
<dbReference type="AlphaFoldDB" id="A0A939JBX2"/>
<reference evidence="1" key="1">
    <citation type="submission" date="2021-03" db="EMBL/GenBank/DDBJ databases">
        <title>Streptomyces poriferae sp. nov., a novel marine sponge-derived Actinobacteria species with anti-MRSA activity.</title>
        <authorList>
            <person name="Sandoval-Powers M."/>
            <person name="Kralova S."/>
            <person name="Nguyen G.-S."/>
            <person name="Fawwal D."/>
            <person name="Degnes K."/>
            <person name="Klinkenberg G."/>
            <person name="Sletta H."/>
            <person name="Wentzel A."/>
            <person name="Liles M.R."/>
        </authorList>
    </citation>
    <scope>NUCLEOTIDE SEQUENCE</scope>
    <source>
        <strain evidence="1">DSM 41794</strain>
    </source>
</reference>
<accession>A0A939JBX2</accession>
<evidence type="ECO:0000313" key="2">
    <source>
        <dbReference type="Proteomes" id="UP000664167"/>
    </source>
</evidence>